<dbReference type="RefSeq" id="WP_005272298.1">
    <property type="nucleotide sequence ID" value="NZ_KB850194.1"/>
</dbReference>
<dbReference type="PATRIC" id="fig|1217695.3.peg.1502"/>
<keyword evidence="3" id="KW-1185">Reference proteome</keyword>
<evidence type="ECO:0000256" key="1">
    <source>
        <dbReference type="SAM" id="Phobius"/>
    </source>
</evidence>
<dbReference type="Proteomes" id="UP000013009">
    <property type="component" value="Unassembled WGS sequence"/>
</dbReference>
<organism evidence="2 3">
    <name type="scientific">Acinetobacter colistiniresistens</name>
    <dbReference type="NCBI Taxonomy" id="280145"/>
    <lineage>
        <taxon>Bacteria</taxon>
        <taxon>Pseudomonadati</taxon>
        <taxon>Pseudomonadota</taxon>
        <taxon>Gammaproteobacteria</taxon>
        <taxon>Moraxellales</taxon>
        <taxon>Moraxellaceae</taxon>
        <taxon>Acinetobacter</taxon>
    </lineage>
</organism>
<feature type="transmembrane region" description="Helical" evidence="1">
    <location>
        <begin position="47"/>
        <end position="65"/>
    </location>
</feature>
<evidence type="ECO:0008006" key="4">
    <source>
        <dbReference type="Google" id="ProtNLM"/>
    </source>
</evidence>
<dbReference type="EMBL" id="APRZ01000014">
    <property type="protein sequence ID" value="ENX34905.1"/>
    <property type="molecule type" value="Genomic_DNA"/>
</dbReference>
<dbReference type="OrthoDB" id="6713482at2"/>
<proteinExistence type="predicted"/>
<evidence type="ECO:0000313" key="2">
    <source>
        <dbReference type="EMBL" id="ENX34905.1"/>
    </source>
</evidence>
<keyword evidence="1" id="KW-1133">Transmembrane helix</keyword>
<gene>
    <name evidence="2" type="ORF">F889_01545</name>
</gene>
<sequence length="228" mass="25749">MIIRGNNAEKIATILIIFFSLAICFILISLAFSSITHSSIENIVKDGMVFAATCIAPIIAIFLVNDWKAQHYSIKLEKDAEDIVKTIINLNSEISLLMRKVQKALITAKEGDDTDTWEELDAEIGLLTAKLSALITDANISFSHLPQAENFVLAVFNMLSRMQNYLSSMDACIKYNYYKRVRGITNALILDMFLPKSDEFDDATFRWLSSSGEYLDEINRHISDIKIH</sequence>
<dbReference type="HOGENOM" id="CLU_1237996_0_0_6"/>
<keyword evidence="1" id="KW-0472">Membrane</keyword>
<evidence type="ECO:0000313" key="3">
    <source>
        <dbReference type="Proteomes" id="UP000013009"/>
    </source>
</evidence>
<reference evidence="2 3" key="1">
    <citation type="submission" date="2013-02" db="EMBL/GenBank/DDBJ databases">
        <title>The Genome Sequence of Acinetobacter sp. NIPH 1859.</title>
        <authorList>
            <consortium name="The Broad Institute Genome Sequencing Platform"/>
            <consortium name="The Broad Institute Genome Sequencing Center for Infectious Disease"/>
            <person name="Cerqueira G."/>
            <person name="Feldgarden M."/>
            <person name="Courvalin P."/>
            <person name="Perichon B."/>
            <person name="Grillot-Courvalin C."/>
            <person name="Clermont D."/>
            <person name="Rocha E."/>
            <person name="Yoon E.-J."/>
            <person name="Nemec A."/>
            <person name="Walker B."/>
            <person name="Young S.K."/>
            <person name="Zeng Q."/>
            <person name="Gargeya S."/>
            <person name="Fitzgerald M."/>
            <person name="Haas B."/>
            <person name="Abouelleil A."/>
            <person name="Alvarado L."/>
            <person name="Arachchi H.M."/>
            <person name="Berlin A.M."/>
            <person name="Chapman S.B."/>
            <person name="Dewar J."/>
            <person name="Goldberg J."/>
            <person name="Griggs A."/>
            <person name="Gujja S."/>
            <person name="Hansen M."/>
            <person name="Howarth C."/>
            <person name="Imamovic A."/>
            <person name="Larimer J."/>
            <person name="McCowan C."/>
            <person name="Murphy C."/>
            <person name="Neiman D."/>
            <person name="Pearson M."/>
            <person name="Priest M."/>
            <person name="Roberts A."/>
            <person name="Saif S."/>
            <person name="Shea T."/>
            <person name="Sisk P."/>
            <person name="Sykes S."/>
            <person name="Wortman J."/>
            <person name="Nusbaum C."/>
            <person name="Birren B."/>
        </authorList>
    </citation>
    <scope>NUCLEOTIDE SEQUENCE [LARGE SCALE GENOMIC DNA]</scope>
    <source>
        <strain evidence="2 3">NIPH 1859</strain>
    </source>
</reference>
<feature type="transmembrane region" description="Helical" evidence="1">
    <location>
        <begin position="12"/>
        <end position="35"/>
    </location>
</feature>
<dbReference type="AlphaFoldDB" id="N9R8E4"/>
<name>N9R8E4_9GAMM</name>
<protein>
    <recommendedName>
        <fullName evidence="4">DUF4760 domain-containing protein</fullName>
    </recommendedName>
</protein>
<keyword evidence="1" id="KW-0812">Transmembrane</keyword>
<accession>N9R8E4</accession>
<comment type="caution">
    <text evidence="2">The sequence shown here is derived from an EMBL/GenBank/DDBJ whole genome shotgun (WGS) entry which is preliminary data.</text>
</comment>